<feature type="compositionally biased region" description="Low complexity" evidence="1">
    <location>
        <begin position="95"/>
        <end position="107"/>
    </location>
</feature>
<evidence type="ECO:0000313" key="4">
    <source>
        <dbReference type="RefSeq" id="XP_038981845.1"/>
    </source>
</evidence>
<reference evidence="3" key="1">
    <citation type="journal article" date="2019" name="Nat. Commun.">
        <title>Genome-wide association mapping of date palm fruit traits.</title>
        <authorList>
            <person name="Hazzouri K.M."/>
            <person name="Gros-Balthazard M."/>
            <person name="Flowers J.M."/>
            <person name="Copetti D."/>
            <person name="Lemansour A."/>
            <person name="Lebrun M."/>
            <person name="Masmoudi K."/>
            <person name="Ferrand S."/>
            <person name="Dhar M.I."/>
            <person name="Fresquez Z.A."/>
            <person name="Rosas U."/>
            <person name="Zhang J."/>
            <person name="Talag J."/>
            <person name="Lee S."/>
            <person name="Kudrna D."/>
            <person name="Powell R.F."/>
            <person name="Leitch I.J."/>
            <person name="Krueger R.R."/>
            <person name="Wing R.A."/>
            <person name="Amiri K.M.A."/>
            <person name="Purugganan M.D."/>
        </authorList>
    </citation>
    <scope>NUCLEOTIDE SEQUENCE [LARGE SCALE GENOMIC DNA]</scope>
    <source>
        <strain evidence="3">cv. Khalas</strain>
    </source>
</reference>
<keyword evidence="3" id="KW-1185">Reference proteome</keyword>
<dbReference type="KEGG" id="pda:103717701"/>
<protein>
    <submittedName>
        <fullName evidence="4">TraB domain-containing protein-like isoform X1</fullName>
    </submittedName>
</protein>
<proteinExistence type="predicted"/>
<dbReference type="OrthoDB" id="48306at2759"/>
<evidence type="ECO:0000313" key="3">
    <source>
        <dbReference type="Proteomes" id="UP000228380"/>
    </source>
</evidence>
<dbReference type="InterPro" id="IPR046345">
    <property type="entry name" value="TraB_PrgY-like"/>
</dbReference>
<gene>
    <name evidence="4" type="primary">LOC103717701</name>
</gene>
<dbReference type="PANTHER" id="PTHR21530:SF7">
    <property type="entry name" value="TRAB DOMAIN-CONTAINING PROTEIN"/>
    <property type="match status" value="1"/>
</dbReference>
<dbReference type="Proteomes" id="UP000228380">
    <property type="component" value="Chromosome 4"/>
</dbReference>
<dbReference type="GO" id="GO:0005741">
    <property type="term" value="C:mitochondrial outer membrane"/>
    <property type="evidence" value="ECO:0007669"/>
    <property type="project" value="TreeGrafter"/>
</dbReference>
<keyword evidence="2" id="KW-0472">Membrane</keyword>
<feature type="region of interest" description="Disordered" evidence="1">
    <location>
        <begin position="72"/>
        <end position="109"/>
    </location>
</feature>
<dbReference type="CDD" id="cd14726">
    <property type="entry name" value="TraB_PrgY-like"/>
    <property type="match status" value="1"/>
</dbReference>
<dbReference type="GeneID" id="103717701"/>
<dbReference type="PANTHER" id="PTHR21530">
    <property type="entry name" value="PHEROMONE SHUTDOWN PROTEIN"/>
    <property type="match status" value="1"/>
</dbReference>
<reference evidence="4" key="2">
    <citation type="submission" date="2025-08" db="UniProtKB">
        <authorList>
            <consortium name="RefSeq"/>
        </authorList>
    </citation>
    <scope>IDENTIFICATION</scope>
    <source>
        <tissue evidence="4">Young leaves</tissue>
    </source>
</reference>
<dbReference type="AlphaFoldDB" id="A0A8B9A5D4"/>
<organism evidence="3 4">
    <name type="scientific">Phoenix dactylifera</name>
    <name type="common">Date palm</name>
    <dbReference type="NCBI Taxonomy" id="42345"/>
    <lineage>
        <taxon>Eukaryota</taxon>
        <taxon>Viridiplantae</taxon>
        <taxon>Streptophyta</taxon>
        <taxon>Embryophyta</taxon>
        <taxon>Tracheophyta</taxon>
        <taxon>Spermatophyta</taxon>
        <taxon>Magnoliopsida</taxon>
        <taxon>Liliopsida</taxon>
        <taxon>Arecaceae</taxon>
        <taxon>Coryphoideae</taxon>
        <taxon>Phoeniceae</taxon>
        <taxon>Phoenix</taxon>
    </lineage>
</organism>
<feature type="transmembrane region" description="Helical" evidence="2">
    <location>
        <begin position="450"/>
        <end position="470"/>
    </location>
</feature>
<name>A0A8B9A5D4_PHODC</name>
<keyword evidence="2" id="KW-0812">Transmembrane</keyword>
<dbReference type="RefSeq" id="XP_038981845.1">
    <property type="nucleotide sequence ID" value="XM_039125917.1"/>
</dbReference>
<evidence type="ECO:0000256" key="1">
    <source>
        <dbReference type="SAM" id="MobiDB-lite"/>
    </source>
</evidence>
<dbReference type="Pfam" id="PF01963">
    <property type="entry name" value="TraB_PrgY_gumN"/>
    <property type="match status" value="1"/>
</dbReference>
<sequence>MQASDHQERERMIRSTRLVSLPESRLLIIPPTFPRRRHRRPIRCFADVPLGPTIQSPSYTPRTSLFSKRLVSSLVPSHPGRRDRPLPQTMDRAGDYSSGSDSSAAAATEDYVHVSSADPPVAVVAAEEAAPNPNPNIRADSELPEAPAWSSIEEKARASVAADDEVLGGLGGPDLDSVDGEEERKRVLPEELSKGVAILECESSAEGGTCDVYLVGTAHVSQESCKEVQAVISYLKPQVVFLELCSNRVAILTPQNLQVPTLSEMIDMWKKKKMNTFGILYSWFLAKVADKLEVFPGSEFRVAFEEAMSYGAKVILGDRPVHITLRRTWGKMTLWHRAKFLYYILFQAIFLPDPEDLNKMLKEMDDVDMLTLVIQEMSKAFPTLMETLLHERDMYMSSTLLKVAREHSSVVAVVGKGHLSGIKKHWKQPIEVKHLLEVPAKGAGLSRMKILASLGVAVTGVAIATGLYLVGKR</sequence>
<keyword evidence="2" id="KW-1133">Transmembrane helix</keyword>
<evidence type="ECO:0000256" key="2">
    <source>
        <dbReference type="SAM" id="Phobius"/>
    </source>
</evidence>
<dbReference type="InterPro" id="IPR002816">
    <property type="entry name" value="TraB/PrgY/GumN_fam"/>
</dbReference>
<accession>A0A8B9A5D4</accession>